<keyword evidence="1" id="KW-1133">Transmembrane helix</keyword>
<gene>
    <name evidence="2" type="ORF">TCIL3000_11_6770</name>
</gene>
<keyword evidence="1" id="KW-0472">Membrane</keyword>
<accession>G0V0T0</accession>
<feature type="transmembrane region" description="Helical" evidence="1">
    <location>
        <begin position="95"/>
        <end position="112"/>
    </location>
</feature>
<dbReference type="VEuPathDB" id="TriTrypDB:TcIL3000.11.6770"/>
<name>G0V0T0_TRYCI</name>
<sequence length="194" mass="22689">MGIKRNKLREGGEQEGLGQLCRVGDVDALSGATSHSATAFRFLDSCTSWCRCSAIIIALPLFFLFRRYLNSLGWWSRVYFSSISGFFVPSPRTPFGFQLLFILCWLMVLYFRRRSFHHISHMAYLFHLLFHSTWHFRGNVVEVRHVVPLPTCPLPYLFSFRFSAYFDPPFFRPVRTELLSPVGTRHCVRECYEL</sequence>
<feature type="transmembrane region" description="Helical" evidence="1">
    <location>
        <begin position="49"/>
        <end position="69"/>
    </location>
</feature>
<organism evidence="2">
    <name type="scientific">Trypanosoma congolense (strain IL3000)</name>
    <dbReference type="NCBI Taxonomy" id="1068625"/>
    <lineage>
        <taxon>Eukaryota</taxon>
        <taxon>Discoba</taxon>
        <taxon>Euglenozoa</taxon>
        <taxon>Kinetoplastea</taxon>
        <taxon>Metakinetoplastina</taxon>
        <taxon>Trypanosomatida</taxon>
        <taxon>Trypanosomatidae</taxon>
        <taxon>Trypanosoma</taxon>
        <taxon>Nannomonas</taxon>
    </lineage>
</organism>
<dbReference type="AlphaFoldDB" id="G0V0T0"/>
<proteinExistence type="predicted"/>
<reference evidence="2" key="1">
    <citation type="journal article" date="2012" name="Proc. Natl. Acad. Sci. U.S.A.">
        <title>Antigenic diversity is generated by distinct evolutionary mechanisms in African trypanosome species.</title>
        <authorList>
            <person name="Jackson A.P."/>
            <person name="Berry A."/>
            <person name="Aslett M."/>
            <person name="Allison H.C."/>
            <person name="Burton P."/>
            <person name="Vavrova-Anderson J."/>
            <person name="Brown R."/>
            <person name="Browne H."/>
            <person name="Corton N."/>
            <person name="Hauser H."/>
            <person name="Gamble J."/>
            <person name="Gilderthorp R."/>
            <person name="Marcello L."/>
            <person name="McQuillan J."/>
            <person name="Otto T.D."/>
            <person name="Quail M.A."/>
            <person name="Sanders M.J."/>
            <person name="van Tonder A."/>
            <person name="Ginger M.L."/>
            <person name="Field M.C."/>
            <person name="Barry J.D."/>
            <person name="Hertz-Fowler C."/>
            <person name="Berriman M."/>
        </authorList>
    </citation>
    <scope>NUCLEOTIDE SEQUENCE</scope>
    <source>
        <strain evidence="2">IL3000</strain>
    </source>
</reference>
<keyword evidence="1" id="KW-0812">Transmembrane</keyword>
<evidence type="ECO:0000313" key="2">
    <source>
        <dbReference type="EMBL" id="CCC95251.1"/>
    </source>
</evidence>
<dbReference type="EMBL" id="HE575324">
    <property type="protein sequence ID" value="CCC95251.1"/>
    <property type="molecule type" value="Genomic_DNA"/>
</dbReference>
<evidence type="ECO:0000256" key="1">
    <source>
        <dbReference type="SAM" id="Phobius"/>
    </source>
</evidence>
<protein>
    <submittedName>
        <fullName evidence="2">Uncharacterized protein TCIL3000_11_6770</fullName>
    </submittedName>
</protein>